<dbReference type="Proteomes" id="UP000191931">
    <property type="component" value="Unassembled WGS sequence"/>
</dbReference>
<dbReference type="PANTHER" id="PTHR28008">
    <property type="entry name" value="DOMAIN PROTEIN, PUTATIVE (AFU_ORTHOLOGUE AFUA_3G10980)-RELATED"/>
    <property type="match status" value="1"/>
</dbReference>
<protein>
    <recommendedName>
        <fullName evidence="1">VanZ-like domain-containing protein</fullName>
    </recommendedName>
</protein>
<organism evidence="2 3">
    <name type="scientific">Desulfamplus magnetovallimortis</name>
    <dbReference type="NCBI Taxonomy" id="1246637"/>
    <lineage>
        <taxon>Bacteria</taxon>
        <taxon>Pseudomonadati</taxon>
        <taxon>Thermodesulfobacteriota</taxon>
        <taxon>Desulfobacteria</taxon>
        <taxon>Desulfobacterales</taxon>
        <taxon>Desulfobacteraceae</taxon>
        <taxon>Desulfamplus</taxon>
    </lineage>
</organism>
<dbReference type="AlphaFoldDB" id="A0A1W1HDJ4"/>
<accession>A0A1W1HDJ4</accession>
<dbReference type="InterPro" id="IPR006976">
    <property type="entry name" value="VanZ-like"/>
</dbReference>
<dbReference type="PANTHER" id="PTHR28008:SF1">
    <property type="entry name" value="DOMAIN PROTEIN, PUTATIVE (AFU_ORTHOLOGUE AFUA_3G10980)-RELATED"/>
    <property type="match status" value="1"/>
</dbReference>
<gene>
    <name evidence="2" type="ORF">MTBBW1_2260015</name>
</gene>
<dbReference type="STRING" id="1246637.MTBBW1_2260015"/>
<proteinExistence type="predicted"/>
<keyword evidence="3" id="KW-1185">Reference proteome</keyword>
<name>A0A1W1HDJ4_9BACT</name>
<feature type="domain" description="VanZ-like" evidence="1">
    <location>
        <begin position="41"/>
        <end position="118"/>
    </location>
</feature>
<evidence type="ECO:0000313" key="2">
    <source>
        <dbReference type="EMBL" id="SLM30448.1"/>
    </source>
</evidence>
<reference evidence="2 3" key="1">
    <citation type="submission" date="2017-03" db="EMBL/GenBank/DDBJ databases">
        <authorList>
            <person name="Afonso C.L."/>
            <person name="Miller P.J."/>
            <person name="Scott M.A."/>
            <person name="Spackman E."/>
            <person name="Goraichik I."/>
            <person name="Dimitrov K.M."/>
            <person name="Suarez D.L."/>
            <person name="Swayne D.E."/>
        </authorList>
    </citation>
    <scope>NUCLEOTIDE SEQUENCE [LARGE SCALE GENOMIC DNA]</scope>
    <source>
        <strain evidence="2">PRJEB14757</strain>
    </source>
</reference>
<sequence length="126" mass="14154">MIFNTSTLPHRLPLVIYCILIFVQSSFPSLEALPSFPFSDKLMHLGGYALLGALAVRDFKRQFKDKSRLSITICAIAFSTFYGATDEFHQSFVAGRSADLMDLLADFAGSVAGAWIFWRDIPYIDY</sequence>
<evidence type="ECO:0000313" key="3">
    <source>
        <dbReference type="Proteomes" id="UP000191931"/>
    </source>
</evidence>
<dbReference type="Pfam" id="PF04892">
    <property type="entry name" value="VanZ"/>
    <property type="match status" value="1"/>
</dbReference>
<evidence type="ECO:0000259" key="1">
    <source>
        <dbReference type="Pfam" id="PF04892"/>
    </source>
</evidence>
<dbReference type="OrthoDB" id="5422112at2"/>
<dbReference type="EMBL" id="FWEV01000142">
    <property type="protein sequence ID" value="SLM30448.1"/>
    <property type="molecule type" value="Genomic_DNA"/>
</dbReference>
<dbReference type="NCBIfam" id="NF037970">
    <property type="entry name" value="vanZ_1"/>
    <property type="match status" value="1"/>
</dbReference>